<feature type="transmembrane region" description="Helical" evidence="1">
    <location>
        <begin position="44"/>
        <end position="65"/>
    </location>
</feature>
<evidence type="ECO:0000313" key="3">
    <source>
        <dbReference type="Proteomes" id="UP000031623"/>
    </source>
</evidence>
<keyword evidence="1" id="KW-0812">Transmembrane</keyword>
<dbReference type="STRING" id="40754.THII_2995"/>
<organism evidence="2 3">
    <name type="scientific">Thioploca ingrica</name>
    <dbReference type="NCBI Taxonomy" id="40754"/>
    <lineage>
        <taxon>Bacteria</taxon>
        <taxon>Pseudomonadati</taxon>
        <taxon>Pseudomonadota</taxon>
        <taxon>Gammaproteobacteria</taxon>
        <taxon>Thiotrichales</taxon>
        <taxon>Thiotrichaceae</taxon>
        <taxon>Thioploca</taxon>
    </lineage>
</organism>
<dbReference type="Proteomes" id="UP000031623">
    <property type="component" value="Chromosome"/>
</dbReference>
<keyword evidence="3" id="KW-1185">Reference proteome</keyword>
<dbReference type="EMBL" id="AP014633">
    <property type="protein sequence ID" value="BAP57292.1"/>
    <property type="molecule type" value="Genomic_DNA"/>
</dbReference>
<dbReference type="AlphaFoldDB" id="A0A090AMR0"/>
<name>A0A090AMR0_9GAMM</name>
<accession>A0A090AMR0</accession>
<gene>
    <name evidence="2" type="ORF">THII_2995</name>
</gene>
<dbReference type="KEGG" id="tig:THII_2995"/>
<proteinExistence type="predicted"/>
<evidence type="ECO:0000256" key="1">
    <source>
        <dbReference type="SAM" id="Phobius"/>
    </source>
</evidence>
<keyword evidence="1" id="KW-1133">Transmembrane helix</keyword>
<sequence>MTTALALTWHLEVFMLNWLYALERVTPMPFLPSMRALSFLGKIWLDRLFLITVTAGWFVAVAAVWSQPPAQLNRATWRRFRKNCTMSKREAKLLVTDILEAIDKASRVGNDKPVAHPT</sequence>
<dbReference type="HOGENOM" id="CLU_2072076_0_0_6"/>
<protein>
    <submittedName>
        <fullName evidence="2">Uncharacterized protein</fullName>
    </submittedName>
</protein>
<keyword evidence="1" id="KW-0472">Membrane</keyword>
<evidence type="ECO:0000313" key="2">
    <source>
        <dbReference type="EMBL" id="BAP57292.1"/>
    </source>
</evidence>
<reference evidence="2 3" key="1">
    <citation type="journal article" date="2014" name="ISME J.">
        <title>Ecophysiology of Thioploca ingrica as revealed by the complete genome sequence supplemented with proteomic evidence.</title>
        <authorList>
            <person name="Kojima H."/>
            <person name="Ogura Y."/>
            <person name="Yamamoto N."/>
            <person name="Togashi T."/>
            <person name="Mori H."/>
            <person name="Watanabe T."/>
            <person name="Nemoto F."/>
            <person name="Kurokawa K."/>
            <person name="Hayashi T."/>
            <person name="Fukui M."/>
        </authorList>
    </citation>
    <scope>NUCLEOTIDE SEQUENCE [LARGE SCALE GENOMIC DNA]</scope>
</reference>